<evidence type="ECO:0000313" key="1">
    <source>
        <dbReference type="EMBL" id="CAG7832618.1"/>
    </source>
</evidence>
<feature type="non-terminal residue" evidence="1">
    <location>
        <position position="1"/>
    </location>
</feature>
<name>A0A8J2PJ77_9HEXA</name>
<evidence type="ECO:0000313" key="2">
    <source>
        <dbReference type="Proteomes" id="UP000708208"/>
    </source>
</evidence>
<accession>A0A8J2PJ77</accession>
<protein>
    <submittedName>
        <fullName evidence="1">Uncharacterized protein</fullName>
    </submittedName>
</protein>
<gene>
    <name evidence="1" type="ORF">AFUS01_LOCUS42298</name>
</gene>
<sequence length="42" mass="4694">SYSFGSASKQIKKKTDLYRGLKQGLVSGLKQFLLVNADNPHR</sequence>
<organism evidence="1 2">
    <name type="scientific">Allacma fusca</name>
    <dbReference type="NCBI Taxonomy" id="39272"/>
    <lineage>
        <taxon>Eukaryota</taxon>
        <taxon>Metazoa</taxon>
        <taxon>Ecdysozoa</taxon>
        <taxon>Arthropoda</taxon>
        <taxon>Hexapoda</taxon>
        <taxon>Collembola</taxon>
        <taxon>Symphypleona</taxon>
        <taxon>Sminthuridae</taxon>
        <taxon>Allacma</taxon>
    </lineage>
</organism>
<reference evidence="1" key="1">
    <citation type="submission" date="2021-06" db="EMBL/GenBank/DDBJ databases">
        <authorList>
            <person name="Hodson N. C."/>
            <person name="Mongue J. A."/>
            <person name="Jaron S. K."/>
        </authorList>
    </citation>
    <scope>NUCLEOTIDE SEQUENCE</scope>
</reference>
<dbReference type="AlphaFoldDB" id="A0A8J2PJ77"/>
<comment type="caution">
    <text evidence="1">The sequence shown here is derived from an EMBL/GenBank/DDBJ whole genome shotgun (WGS) entry which is preliminary data.</text>
</comment>
<dbReference type="EMBL" id="CAJVCH010566069">
    <property type="protein sequence ID" value="CAG7832618.1"/>
    <property type="molecule type" value="Genomic_DNA"/>
</dbReference>
<keyword evidence="2" id="KW-1185">Reference proteome</keyword>
<dbReference type="Proteomes" id="UP000708208">
    <property type="component" value="Unassembled WGS sequence"/>
</dbReference>
<proteinExistence type="predicted"/>